<dbReference type="PRINTS" id="PR00483">
    <property type="entry name" value="BACPHPHTASE"/>
</dbReference>
<evidence type="ECO:0000259" key="10">
    <source>
        <dbReference type="SMART" id="SM00014"/>
    </source>
</evidence>
<dbReference type="Gene3D" id="1.20.144.10">
    <property type="entry name" value="Phosphatidic acid phosphatase type 2/haloperoxidase"/>
    <property type="match status" value="1"/>
</dbReference>
<comment type="subcellular location">
    <subcellularLocation>
        <location evidence="2">Periplasm</location>
    </subcellularLocation>
</comment>
<dbReference type="PROSITE" id="PS01157">
    <property type="entry name" value="ACID_PHOSPH_CL_A"/>
    <property type="match status" value="1"/>
</dbReference>
<protein>
    <recommendedName>
        <fullName evidence="4 8">Acid phosphatase</fullName>
        <ecNumber evidence="4 8">3.1.3.2</ecNumber>
    </recommendedName>
</protein>
<dbReference type="SMART" id="SM00014">
    <property type="entry name" value="acidPPc"/>
    <property type="match status" value="1"/>
</dbReference>
<comment type="caution">
    <text evidence="11">The sequence shown here is derived from an EMBL/GenBank/DDBJ whole genome shotgun (WGS) entry which is preliminary data.</text>
</comment>
<reference evidence="11" key="1">
    <citation type="submission" date="2020-11" db="EMBL/GenBank/DDBJ databases">
        <title>Enhanced detection system for hospital associated transmission using whole genome sequencing surveillance.</title>
        <authorList>
            <person name="Harrison L.H."/>
            <person name="Van Tyne D."/>
            <person name="Marsh J.W."/>
            <person name="Griffith M.P."/>
            <person name="Snyder D.J."/>
            <person name="Cooper V.S."/>
            <person name="Mustapha M."/>
        </authorList>
    </citation>
    <scope>NUCLEOTIDE SEQUENCE</scope>
    <source>
        <strain evidence="11">STEN00091</strain>
    </source>
</reference>
<name>A0AA89WNV3_STEMA</name>
<dbReference type="Pfam" id="PF01569">
    <property type="entry name" value="PAP2"/>
    <property type="match status" value="1"/>
</dbReference>
<feature type="signal peptide" evidence="9">
    <location>
        <begin position="1"/>
        <end position="21"/>
    </location>
</feature>
<dbReference type="EC" id="3.1.3.2" evidence="4 8"/>
<comment type="similarity">
    <text evidence="3 8">Belongs to the class A bacterial acid phosphatase family.</text>
</comment>
<proteinExistence type="inferred from homology"/>
<evidence type="ECO:0000256" key="3">
    <source>
        <dbReference type="ARBA" id="ARBA00009017"/>
    </source>
</evidence>
<evidence type="ECO:0000256" key="6">
    <source>
        <dbReference type="ARBA" id="ARBA00022764"/>
    </source>
</evidence>
<dbReference type="SUPFAM" id="SSF48317">
    <property type="entry name" value="Acid phosphatase/Vanadium-dependent haloperoxidase"/>
    <property type="match status" value="1"/>
</dbReference>
<dbReference type="GO" id="GO:0030288">
    <property type="term" value="C:outer membrane-bounded periplasmic space"/>
    <property type="evidence" value="ECO:0007669"/>
    <property type="project" value="InterPro"/>
</dbReference>
<feature type="chain" id="PRO_5041714454" description="Acid phosphatase" evidence="9">
    <location>
        <begin position="22"/>
        <end position="296"/>
    </location>
</feature>
<dbReference type="InterPro" id="IPR001011">
    <property type="entry name" value="Acid_Pase_classA_bac"/>
</dbReference>
<evidence type="ECO:0000256" key="4">
    <source>
        <dbReference type="ARBA" id="ARBA00012646"/>
    </source>
</evidence>
<evidence type="ECO:0000256" key="8">
    <source>
        <dbReference type="PIRNR" id="PIRNR000897"/>
    </source>
</evidence>
<keyword evidence="5 9" id="KW-0732">Signal</keyword>
<evidence type="ECO:0000256" key="2">
    <source>
        <dbReference type="ARBA" id="ARBA00004418"/>
    </source>
</evidence>
<accession>A0AA89WNV3</accession>
<gene>
    <name evidence="11" type="ORF">I5U67_20895</name>
</gene>
<dbReference type="EMBL" id="JADUNP010000079">
    <property type="protein sequence ID" value="MBH1654614.1"/>
    <property type="molecule type" value="Genomic_DNA"/>
</dbReference>
<dbReference type="PIRSF" id="PIRSF000897">
    <property type="entry name" value="Acid_Ptase_ClsA"/>
    <property type="match status" value="1"/>
</dbReference>
<sequence>MSLISHPARPLLGLAVVAALAGCAATVAKPTAVEANITTKAVGYLDKSAVPASLDLVPAPPVAGSAALALDEQVSREARALRGSPRFAQAGVDAELGFPEGANHFSCAADIDVDAVKTPALYRLLERSRIDASAATKAAKNHYQRPRPFMVNGEPTCSPKDEEGLRKNGSYPSGHTSIGWAWALILSEIAPDRADAIQARGRNYGESRLVCNVHWQSDILEGRFMGAAAVARLHGNAAFNTDLLAARKEIEAARRAGLHSSRDCATENAVLKVRPQSALSATAAALAGHGPAGRLG</sequence>
<dbReference type="InterPro" id="IPR018296">
    <property type="entry name" value="Acid_Pase_classA_bac_CS"/>
</dbReference>
<dbReference type="InterPro" id="IPR036938">
    <property type="entry name" value="PAP2/HPO_sf"/>
</dbReference>
<dbReference type="GO" id="GO:0003993">
    <property type="term" value="F:acid phosphatase activity"/>
    <property type="evidence" value="ECO:0007669"/>
    <property type="project" value="UniProtKB-EC"/>
</dbReference>
<evidence type="ECO:0000256" key="9">
    <source>
        <dbReference type="SAM" id="SignalP"/>
    </source>
</evidence>
<keyword evidence="7 8" id="KW-0378">Hydrolase</keyword>
<dbReference type="Proteomes" id="UP000625930">
    <property type="component" value="Unassembled WGS sequence"/>
</dbReference>
<dbReference type="InterPro" id="IPR000326">
    <property type="entry name" value="PAP2/HPO"/>
</dbReference>
<evidence type="ECO:0000256" key="1">
    <source>
        <dbReference type="ARBA" id="ARBA00000032"/>
    </source>
</evidence>
<feature type="domain" description="Phosphatidic acid phosphatase type 2/haloperoxidase" evidence="10">
    <location>
        <begin position="120"/>
        <end position="234"/>
    </location>
</feature>
<comment type="catalytic activity">
    <reaction evidence="1 8">
        <text>a phosphate monoester + H2O = an alcohol + phosphate</text>
        <dbReference type="Rhea" id="RHEA:15017"/>
        <dbReference type="ChEBI" id="CHEBI:15377"/>
        <dbReference type="ChEBI" id="CHEBI:30879"/>
        <dbReference type="ChEBI" id="CHEBI:43474"/>
        <dbReference type="ChEBI" id="CHEBI:67140"/>
        <dbReference type="EC" id="3.1.3.2"/>
    </reaction>
</comment>
<evidence type="ECO:0000256" key="7">
    <source>
        <dbReference type="ARBA" id="ARBA00022801"/>
    </source>
</evidence>
<dbReference type="CDD" id="cd03397">
    <property type="entry name" value="PAP2_acid_phosphatase"/>
    <property type="match status" value="1"/>
</dbReference>
<evidence type="ECO:0000313" key="11">
    <source>
        <dbReference type="EMBL" id="MBH1654614.1"/>
    </source>
</evidence>
<keyword evidence="6" id="KW-0574">Periplasm</keyword>
<evidence type="ECO:0000313" key="12">
    <source>
        <dbReference type="Proteomes" id="UP000625930"/>
    </source>
</evidence>
<evidence type="ECO:0000256" key="5">
    <source>
        <dbReference type="ARBA" id="ARBA00022729"/>
    </source>
</evidence>
<dbReference type="AlphaFoldDB" id="A0AA89WNV3"/>
<organism evidence="11 12">
    <name type="scientific">Stenotrophomonas maltophilia</name>
    <name type="common">Pseudomonas maltophilia</name>
    <name type="synonym">Xanthomonas maltophilia</name>
    <dbReference type="NCBI Taxonomy" id="40324"/>
    <lineage>
        <taxon>Bacteria</taxon>
        <taxon>Pseudomonadati</taxon>
        <taxon>Pseudomonadota</taxon>
        <taxon>Gammaproteobacteria</taxon>
        <taxon>Lysobacterales</taxon>
        <taxon>Lysobacteraceae</taxon>
        <taxon>Stenotrophomonas</taxon>
        <taxon>Stenotrophomonas maltophilia group</taxon>
    </lineage>
</organism>